<dbReference type="GO" id="GO:0005524">
    <property type="term" value="F:ATP binding"/>
    <property type="evidence" value="ECO:0007669"/>
    <property type="project" value="UniProtKB-KW"/>
</dbReference>
<comment type="caution">
    <text evidence="4">The sequence shown here is derived from an EMBL/GenBank/DDBJ whole genome shotgun (WGS) entry which is preliminary data.</text>
</comment>
<dbReference type="InterPro" id="IPR027417">
    <property type="entry name" value="P-loop_NTPase"/>
</dbReference>
<dbReference type="Pfam" id="PF00005">
    <property type="entry name" value="ABC_tran"/>
    <property type="match status" value="1"/>
</dbReference>
<dbReference type="PROSITE" id="PS50893">
    <property type="entry name" value="ABC_TRANSPORTER_2"/>
    <property type="match status" value="1"/>
</dbReference>
<dbReference type="GO" id="GO:0016887">
    <property type="term" value="F:ATP hydrolysis activity"/>
    <property type="evidence" value="ECO:0007669"/>
    <property type="project" value="InterPro"/>
</dbReference>
<dbReference type="EMBL" id="ACJM01000010">
    <property type="protein sequence ID" value="EEG77070.1"/>
    <property type="molecule type" value="Genomic_DNA"/>
</dbReference>
<dbReference type="PROSITE" id="PS00211">
    <property type="entry name" value="ABC_TRANSPORTER_1"/>
    <property type="match status" value="1"/>
</dbReference>
<evidence type="ECO:0000313" key="4">
    <source>
        <dbReference type="EMBL" id="EEG77070.1"/>
    </source>
</evidence>
<accession>C0GHZ6</accession>
<dbReference type="PANTHER" id="PTHR43582:SF2">
    <property type="entry name" value="LINEARMYCIN RESISTANCE ATP-BINDING PROTEIN LNRL"/>
    <property type="match status" value="1"/>
</dbReference>
<dbReference type="InterPro" id="IPR003593">
    <property type="entry name" value="AAA+_ATPase"/>
</dbReference>
<proteinExistence type="predicted"/>
<organism evidence="4 5">
    <name type="scientific">Dethiobacter alkaliphilus AHT 1</name>
    <dbReference type="NCBI Taxonomy" id="555088"/>
    <lineage>
        <taxon>Bacteria</taxon>
        <taxon>Bacillati</taxon>
        <taxon>Bacillota</taxon>
        <taxon>Dethiobacteria</taxon>
        <taxon>Dethiobacterales</taxon>
        <taxon>Dethiobacteraceae</taxon>
        <taxon>Dethiobacter</taxon>
    </lineage>
</organism>
<protein>
    <submittedName>
        <fullName evidence="4">ABC transporter related protein</fullName>
    </submittedName>
</protein>
<reference evidence="4 5" key="1">
    <citation type="submission" date="2009-02" db="EMBL/GenBank/DDBJ databases">
        <title>Sequencing of the draft genome and assembly of Dethiobacter alkaliphilus AHT 1.</title>
        <authorList>
            <consortium name="US DOE Joint Genome Institute (JGI-PGF)"/>
            <person name="Lucas S."/>
            <person name="Copeland A."/>
            <person name="Lapidus A."/>
            <person name="Glavina del Rio T."/>
            <person name="Dalin E."/>
            <person name="Tice H."/>
            <person name="Bruce D."/>
            <person name="Goodwin L."/>
            <person name="Pitluck S."/>
            <person name="Larimer F."/>
            <person name="Land M.L."/>
            <person name="Hauser L."/>
            <person name="Muyzer G."/>
        </authorList>
    </citation>
    <scope>NUCLEOTIDE SEQUENCE [LARGE SCALE GENOMIC DNA]</scope>
    <source>
        <strain evidence="4 5">AHT 1</strain>
    </source>
</reference>
<gene>
    <name evidence="4" type="ORF">DealDRAFT_2105</name>
</gene>
<dbReference type="PANTHER" id="PTHR43582">
    <property type="entry name" value="LINEARMYCIN RESISTANCE ATP-BINDING PROTEIN LNRL"/>
    <property type="match status" value="1"/>
</dbReference>
<evidence type="ECO:0000256" key="1">
    <source>
        <dbReference type="ARBA" id="ARBA00022741"/>
    </source>
</evidence>
<keyword evidence="2" id="KW-0067">ATP-binding</keyword>
<dbReference type="AlphaFoldDB" id="C0GHZ6"/>
<evidence type="ECO:0000259" key="3">
    <source>
        <dbReference type="PROSITE" id="PS50893"/>
    </source>
</evidence>
<dbReference type="SUPFAM" id="SSF52540">
    <property type="entry name" value="P-loop containing nucleoside triphosphate hydrolases"/>
    <property type="match status" value="1"/>
</dbReference>
<dbReference type="eggNOG" id="COG1131">
    <property type="taxonomic scope" value="Bacteria"/>
</dbReference>
<dbReference type="Proteomes" id="UP000006443">
    <property type="component" value="Unassembled WGS sequence"/>
</dbReference>
<evidence type="ECO:0000256" key="2">
    <source>
        <dbReference type="ARBA" id="ARBA00022840"/>
    </source>
</evidence>
<keyword evidence="5" id="KW-1185">Reference proteome</keyword>
<name>C0GHZ6_DETAL</name>
<dbReference type="OrthoDB" id="9804819at2"/>
<dbReference type="InterPro" id="IPR003439">
    <property type="entry name" value="ABC_transporter-like_ATP-bd"/>
</dbReference>
<feature type="domain" description="ABC transporter" evidence="3">
    <location>
        <begin position="3"/>
        <end position="233"/>
    </location>
</feature>
<dbReference type="Gene3D" id="3.40.50.300">
    <property type="entry name" value="P-loop containing nucleotide triphosphate hydrolases"/>
    <property type="match status" value="1"/>
</dbReference>
<dbReference type="SMART" id="SM00382">
    <property type="entry name" value="AAA"/>
    <property type="match status" value="1"/>
</dbReference>
<evidence type="ECO:0000313" key="5">
    <source>
        <dbReference type="Proteomes" id="UP000006443"/>
    </source>
</evidence>
<sequence length="310" mass="34539">MILEINNLVKRYNGLLAVDNVDLAVTEGEVFGLLGPNGAGKTTLINAIIGMTKTDGGEINLFGKNLRRSEMEIKANIGIVPQEIALYGDLNALQNVEFFGKLYGVKGDLLQERAKEALDFVDLWERRKDSPNKFSGGMKRRLNIACSLVHHPKLIIMDEPTVGIDPQSRNHILESVKKLNQMGSTVIYTSHYMEEVEVLCNDIAIMDHGRIIARGSKEELEEMVAVEEKVNIRLSSVNYSLVENVKKISGVTNCLLEHNQLTVFSRAKSNNISRIIECITQTGAVIEAINMEKLTLEDVFLTLTGRTLRN</sequence>
<dbReference type="RefSeq" id="WP_008517241.1">
    <property type="nucleotide sequence ID" value="NZ_ACJM01000010.1"/>
</dbReference>
<dbReference type="STRING" id="555088.DealDRAFT_2105"/>
<dbReference type="InterPro" id="IPR017871">
    <property type="entry name" value="ABC_transporter-like_CS"/>
</dbReference>
<keyword evidence="1" id="KW-0547">Nucleotide-binding</keyword>